<dbReference type="Gene3D" id="3.10.580.10">
    <property type="entry name" value="CBS-domain"/>
    <property type="match status" value="1"/>
</dbReference>
<dbReference type="InterPro" id="IPR046342">
    <property type="entry name" value="CBS_dom_sf"/>
</dbReference>
<feature type="domain" description="CBS" evidence="3">
    <location>
        <begin position="101"/>
        <end position="155"/>
    </location>
</feature>
<evidence type="ECO:0000313" key="4">
    <source>
        <dbReference type="EMBL" id="UZW74121.1"/>
    </source>
</evidence>
<evidence type="ECO:0000313" key="5">
    <source>
        <dbReference type="Proteomes" id="UP001164472"/>
    </source>
</evidence>
<evidence type="ECO:0000259" key="3">
    <source>
        <dbReference type="PROSITE" id="PS51371"/>
    </source>
</evidence>
<dbReference type="AlphaFoldDB" id="A0A9E8KIP0"/>
<dbReference type="Pfam" id="PF00571">
    <property type="entry name" value="CBS"/>
    <property type="match status" value="2"/>
</dbReference>
<dbReference type="Proteomes" id="UP001164472">
    <property type="component" value="Chromosome"/>
</dbReference>
<keyword evidence="2" id="KW-0129">CBS domain</keyword>
<evidence type="ECO:0000256" key="1">
    <source>
        <dbReference type="ARBA" id="ARBA00022737"/>
    </source>
</evidence>
<organism evidence="4 5">
    <name type="scientific">Alkalimarinus sediminis</name>
    <dbReference type="NCBI Taxonomy" id="1632866"/>
    <lineage>
        <taxon>Bacteria</taxon>
        <taxon>Pseudomonadati</taxon>
        <taxon>Pseudomonadota</taxon>
        <taxon>Gammaproteobacteria</taxon>
        <taxon>Alteromonadales</taxon>
        <taxon>Alteromonadaceae</taxon>
        <taxon>Alkalimarinus</taxon>
    </lineage>
</organism>
<reference evidence="4" key="1">
    <citation type="submission" date="2022-07" db="EMBL/GenBank/DDBJ databases">
        <title>Alkalimarinus sp. nov., isolated from gut of a Alitta virens.</title>
        <authorList>
            <person name="Yang A.I."/>
            <person name="Shin N.-R."/>
        </authorList>
    </citation>
    <scope>NUCLEOTIDE SEQUENCE</scope>
    <source>
        <strain evidence="4">FA028</strain>
    </source>
</reference>
<dbReference type="PANTHER" id="PTHR48108:SF26">
    <property type="entry name" value="CBS DOMAIN-CONTAINING PROTEIN DDB_G0289609"/>
    <property type="match status" value="1"/>
</dbReference>
<keyword evidence="5" id="KW-1185">Reference proteome</keyword>
<dbReference type="KEGG" id="asem:NNL22_13960"/>
<protein>
    <submittedName>
        <fullName evidence="4">CBS domain-containing protein</fullName>
    </submittedName>
</protein>
<dbReference type="PANTHER" id="PTHR48108">
    <property type="entry name" value="CBS DOMAIN-CONTAINING PROTEIN CBSX2, CHLOROPLASTIC"/>
    <property type="match status" value="1"/>
</dbReference>
<name>A0A9E8KIP0_9ALTE</name>
<gene>
    <name evidence="4" type="ORF">NNL22_13960</name>
</gene>
<dbReference type="RefSeq" id="WP_251811278.1">
    <property type="nucleotide sequence ID" value="NZ_CP101527.1"/>
</dbReference>
<keyword evidence="1" id="KW-0677">Repeat</keyword>
<dbReference type="InterPro" id="IPR051462">
    <property type="entry name" value="CBS_domain-containing"/>
</dbReference>
<dbReference type="SUPFAM" id="SSF54631">
    <property type="entry name" value="CBS-domain pair"/>
    <property type="match status" value="1"/>
</dbReference>
<dbReference type="EMBL" id="CP101527">
    <property type="protein sequence ID" value="UZW74121.1"/>
    <property type="molecule type" value="Genomic_DNA"/>
</dbReference>
<dbReference type="InterPro" id="IPR000644">
    <property type="entry name" value="CBS_dom"/>
</dbReference>
<sequence length="155" mass="17632">MTLVARDIMTPHVKSVPESWTMQKFAQFLSDNEISGSPVIDEDGEVVGIATLKDIADFHLNNVSSDHEKRMSDEELKEARRLRQFIFEEMIKVPVEVRDIMTPIVFSVEEDAPIKEIAELMMDEHLHRVFVIHAGEVTGIITTYDLLKIIADAQP</sequence>
<proteinExistence type="predicted"/>
<accession>A0A9E8KIP0</accession>
<evidence type="ECO:0000256" key="2">
    <source>
        <dbReference type="PROSITE-ProRule" id="PRU00703"/>
    </source>
</evidence>
<dbReference type="PROSITE" id="PS51371">
    <property type="entry name" value="CBS"/>
    <property type="match status" value="2"/>
</dbReference>
<dbReference type="SMART" id="SM00116">
    <property type="entry name" value="CBS"/>
    <property type="match status" value="2"/>
</dbReference>
<feature type="domain" description="CBS" evidence="3">
    <location>
        <begin position="9"/>
        <end position="65"/>
    </location>
</feature>